<name>A0A8H9IF95_9ALTE</name>
<sequence length="100" mass="11297">MNIWIISSSILIGCVICYPLFKYMYKAVFSNAPEFDGGYKKVLKRDAAEDFVRAHGSRDSTVNSFVFANVFVLLLPLIPSCFIAVPVYFFITWLSVIIST</sequence>
<evidence type="ECO:0008006" key="4">
    <source>
        <dbReference type="Google" id="ProtNLM"/>
    </source>
</evidence>
<accession>A0A8H9IF95</accession>
<feature type="transmembrane region" description="Helical" evidence="1">
    <location>
        <begin position="65"/>
        <end position="91"/>
    </location>
</feature>
<keyword evidence="1" id="KW-1133">Transmembrane helix</keyword>
<reference evidence="2" key="2">
    <citation type="submission" date="2020-09" db="EMBL/GenBank/DDBJ databases">
        <authorList>
            <person name="Sun Q."/>
            <person name="Kim S."/>
        </authorList>
    </citation>
    <scope>NUCLEOTIDE SEQUENCE</scope>
    <source>
        <strain evidence="2">KCTC 32337</strain>
    </source>
</reference>
<reference evidence="2" key="1">
    <citation type="journal article" date="2014" name="Int. J. Syst. Evol. Microbiol.">
        <title>Complete genome sequence of Corynebacterium casei LMG S-19264T (=DSM 44701T), isolated from a smear-ripened cheese.</title>
        <authorList>
            <consortium name="US DOE Joint Genome Institute (JGI-PGF)"/>
            <person name="Walter F."/>
            <person name="Albersmeier A."/>
            <person name="Kalinowski J."/>
            <person name="Ruckert C."/>
        </authorList>
    </citation>
    <scope>NUCLEOTIDE SEQUENCE</scope>
    <source>
        <strain evidence="2">KCTC 32337</strain>
    </source>
</reference>
<dbReference type="RefSeq" id="WP_191866735.1">
    <property type="nucleotide sequence ID" value="NZ_BMZC01000010.1"/>
</dbReference>
<evidence type="ECO:0000313" key="3">
    <source>
        <dbReference type="Proteomes" id="UP000622604"/>
    </source>
</evidence>
<dbReference type="Proteomes" id="UP000622604">
    <property type="component" value="Unassembled WGS sequence"/>
</dbReference>
<protein>
    <recommendedName>
        <fullName evidence="4">MAPEG family protein</fullName>
    </recommendedName>
</protein>
<comment type="caution">
    <text evidence="2">The sequence shown here is derived from an EMBL/GenBank/DDBJ whole genome shotgun (WGS) entry which is preliminary data.</text>
</comment>
<keyword evidence="1" id="KW-0812">Transmembrane</keyword>
<keyword evidence="1" id="KW-0472">Membrane</keyword>
<organism evidence="2 3">
    <name type="scientific">Paraglaciecola chathamensis</name>
    <dbReference type="NCBI Taxonomy" id="368405"/>
    <lineage>
        <taxon>Bacteria</taxon>
        <taxon>Pseudomonadati</taxon>
        <taxon>Pseudomonadota</taxon>
        <taxon>Gammaproteobacteria</taxon>
        <taxon>Alteromonadales</taxon>
        <taxon>Alteromonadaceae</taxon>
        <taxon>Paraglaciecola</taxon>
    </lineage>
</organism>
<dbReference type="AlphaFoldDB" id="A0A8H9IF95"/>
<gene>
    <name evidence="2" type="ORF">GCM10011274_34690</name>
</gene>
<proteinExistence type="predicted"/>
<evidence type="ECO:0000313" key="2">
    <source>
        <dbReference type="EMBL" id="GGZ73275.1"/>
    </source>
</evidence>
<dbReference type="EMBL" id="BMZC01000010">
    <property type="protein sequence ID" value="GGZ73275.1"/>
    <property type="molecule type" value="Genomic_DNA"/>
</dbReference>
<evidence type="ECO:0000256" key="1">
    <source>
        <dbReference type="SAM" id="Phobius"/>
    </source>
</evidence>
<feature type="transmembrane region" description="Helical" evidence="1">
    <location>
        <begin position="6"/>
        <end position="25"/>
    </location>
</feature>